<name>A0AAV4Y1C8_CAEEX</name>
<dbReference type="EMBL" id="BPLR01001127">
    <property type="protein sequence ID" value="GIZ00155.1"/>
    <property type="molecule type" value="Genomic_DNA"/>
</dbReference>
<keyword evidence="2" id="KW-1185">Reference proteome</keyword>
<evidence type="ECO:0000313" key="1">
    <source>
        <dbReference type="EMBL" id="GIZ00155.1"/>
    </source>
</evidence>
<accession>A0AAV4Y1C8</accession>
<proteinExistence type="predicted"/>
<gene>
    <name evidence="1" type="ORF">CEXT_734501</name>
</gene>
<organism evidence="1 2">
    <name type="scientific">Caerostris extrusa</name>
    <name type="common">Bark spider</name>
    <name type="synonym">Caerostris bankana</name>
    <dbReference type="NCBI Taxonomy" id="172846"/>
    <lineage>
        <taxon>Eukaryota</taxon>
        <taxon>Metazoa</taxon>
        <taxon>Ecdysozoa</taxon>
        <taxon>Arthropoda</taxon>
        <taxon>Chelicerata</taxon>
        <taxon>Arachnida</taxon>
        <taxon>Araneae</taxon>
        <taxon>Araneomorphae</taxon>
        <taxon>Entelegynae</taxon>
        <taxon>Araneoidea</taxon>
        <taxon>Araneidae</taxon>
        <taxon>Caerostris</taxon>
    </lineage>
</organism>
<dbReference type="Proteomes" id="UP001054945">
    <property type="component" value="Unassembled WGS sequence"/>
</dbReference>
<evidence type="ECO:0000313" key="2">
    <source>
        <dbReference type="Proteomes" id="UP001054945"/>
    </source>
</evidence>
<comment type="caution">
    <text evidence="1">The sequence shown here is derived from an EMBL/GenBank/DDBJ whole genome shotgun (WGS) entry which is preliminary data.</text>
</comment>
<protein>
    <submittedName>
        <fullName evidence="1">Uncharacterized protein</fullName>
    </submittedName>
</protein>
<reference evidence="1 2" key="1">
    <citation type="submission" date="2021-06" db="EMBL/GenBank/DDBJ databases">
        <title>Caerostris extrusa draft genome.</title>
        <authorList>
            <person name="Kono N."/>
            <person name="Arakawa K."/>
        </authorList>
    </citation>
    <scope>NUCLEOTIDE SEQUENCE [LARGE SCALE GENOMIC DNA]</scope>
</reference>
<sequence>MNKIVRALPDPTPTRQHSFLRTSLFAKCSFARPAPLPLRLTNQAKDDSGQREPVVPPPSRGGCCSHLYHWSYALQVSVWVSPLK</sequence>
<dbReference type="AlphaFoldDB" id="A0AAV4Y1C8"/>